<evidence type="ECO:0000313" key="2">
    <source>
        <dbReference type="EMBL" id="MFC1853564.1"/>
    </source>
</evidence>
<evidence type="ECO:0000313" key="3">
    <source>
        <dbReference type="Proteomes" id="UP001594351"/>
    </source>
</evidence>
<dbReference type="CDD" id="cd07361">
    <property type="entry name" value="MEMO_like"/>
    <property type="match status" value="1"/>
</dbReference>
<organism evidence="2 3">
    <name type="scientific">candidate division CSSED10-310 bacterium</name>
    <dbReference type="NCBI Taxonomy" id="2855610"/>
    <lineage>
        <taxon>Bacteria</taxon>
        <taxon>Bacteria division CSSED10-310</taxon>
    </lineage>
</organism>
<proteinExistence type="inferred from homology"/>
<comment type="caution">
    <text evidence="2">The sequence shown here is derived from an EMBL/GenBank/DDBJ whole genome shotgun (WGS) entry which is preliminary data.</text>
</comment>
<comment type="similarity">
    <text evidence="1">Belongs to the MEMO1 family.</text>
</comment>
<keyword evidence="3" id="KW-1185">Reference proteome</keyword>
<dbReference type="Gene3D" id="3.40.830.10">
    <property type="entry name" value="LigB-like"/>
    <property type="match status" value="1"/>
</dbReference>
<gene>
    <name evidence="2" type="primary">amrB</name>
    <name evidence="2" type="ORF">ACFL27_25535</name>
</gene>
<protein>
    <submittedName>
        <fullName evidence="2">AmmeMemoRadiSam system protein B</fullName>
    </submittedName>
</protein>
<reference evidence="2 3" key="1">
    <citation type="submission" date="2024-09" db="EMBL/GenBank/DDBJ databases">
        <title>Laminarin stimulates single cell rates of sulfate reduction while oxygen inhibits transcriptomic activity in coastal marine sediment.</title>
        <authorList>
            <person name="Lindsay M."/>
            <person name="Orcutt B."/>
            <person name="Emerson D."/>
            <person name="Stepanauskas R."/>
            <person name="D'Angelo T."/>
        </authorList>
    </citation>
    <scope>NUCLEOTIDE SEQUENCE [LARGE SCALE GENOMIC DNA]</scope>
    <source>
        <strain evidence="2">SAG AM-311-K15</strain>
    </source>
</reference>
<dbReference type="EMBL" id="JBHPBY010000534">
    <property type="protein sequence ID" value="MFC1853564.1"/>
    <property type="molecule type" value="Genomic_DNA"/>
</dbReference>
<name>A0ABV6Z562_UNCC1</name>
<dbReference type="Pfam" id="PF01875">
    <property type="entry name" value="Memo"/>
    <property type="match status" value="1"/>
</dbReference>
<dbReference type="Proteomes" id="UP001594351">
    <property type="component" value="Unassembled WGS sequence"/>
</dbReference>
<dbReference type="PANTHER" id="PTHR11060:SF0">
    <property type="entry name" value="PROTEIN MEMO1"/>
    <property type="match status" value="1"/>
</dbReference>
<accession>A0ABV6Z562</accession>
<dbReference type="PANTHER" id="PTHR11060">
    <property type="entry name" value="PROTEIN MEMO1"/>
    <property type="match status" value="1"/>
</dbReference>
<dbReference type="NCBIfam" id="TIGR04336">
    <property type="entry name" value="AmmeMemoSam_B"/>
    <property type="match status" value="1"/>
</dbReference>
<dbReference type="InterPro" id="IPR002737">
    <property type="entry name" value="MEMO1_fam"/>
</dbReference>
<sequence length="415" mass="47344">MMEENTVLENPKLRPVEALPVTVENQEMFAIRDPKSESDEWVLISPQWLFILGLFTGHNSIRDIQYLYVKKYGTLISTDIIQDIINQIDEKLLLESPRFQQHLQKSKDDYLALPLRPAIYKNKSYPSEPEELDRHIQSFFTAAKGPGPIKTENRLAPPAGLIAPHIDFHRGGPCFAHAYKILAEAQDIDLFILLGTDHDETKNFYSLSSKSYDTPFGIAERDVDFIQQLCRRVDFDLYEDEFNHRREHSIEFQAVFLKWLYQSRSPFTIVPILCGSFLSLILNDEEPSANDQIMGFIQAIRSCLAEYPKKVCIVAGVDFSHVGVQFGAVQGPTQAELTTIAKEDNELIEKIAQREPDQFFQLLAKNKNHHNICGVSAIYTLLSIVTASEGKLLNYDYWHDGKVGSMVSFSSLVFY</sequence>
<evidence type="ECO:0000256" key="1">
    <source>
        <dbReference type="ARBA" id="ARBA00006315"/>
    </source>
</evidence>